<proteinExistence type="predicted"/>
<name>A0ABY9SGB8_9ENTR</name>
<evidence type="ECO:0000256" key="1">
    <source>
        <dbReference type="SAM" id="MobiDB-lite"/>
    </source>
</evidence>
<dbReference type="RefSeq" id="WP_309878964.1">
    <property type="nucleotide sequence ID" value="NZ_CP133838.1"/>
</dbReference>
<reference evidence="2 3" key="1">
    <citation type="submission" date="2023-09" db="EMBL/GenBank/DDBJ databases">
        <title>Buttiauxella selenatireducens sp. nov., isolated from the rhizosphere of Cardamine hupingshanesis.</title>
        <authorList>
            <person name="Zhang S."/>
            <person name="Xu Z."/>
            <person name="Wang H."/>
            <person name="Guo Y."/>
        </authorList>
    </citation>
    <scope>NUCLEOTIDE SEQUENCE [LARGE SCALE GENOMIC DNA]</scope>
    <source>
        <strain evidence="2 3">R73</strain>
    </source>
</reference>
<evidence type="ECO:0000313" key="2">
    <source>
        <dbReference type="EMBL" id="WMY76547.1"/>
    </source>
</evidence>
<accession>A0ABY9SGB8</accession>
<dbReference type="Proteomes" id="UP001246690">
    <property type="component" value="Chromosome"/>
</dbReference>
<dbReference type="EMBL" id="CP133838">
    <property type="protein sequence ID" value="WMY76547.1"/>
    <property type="molecule type" value="Genomic_DNA"/>
</dbReference>
<sequence>MSNIRELSLDEIALVSGDNVSDRAVVNNNSTNNGYREKANGFQPNYATDATDATDATVQGV</sequence>
<evidence type="ECO:0000313" key="3">
    <source>
        <dbReference type="Proteomes" id="UP001246690"/>
    </source>
</evidence>
<feature type="region of interest" description="Disordered" evidence="1">
    <location>
        <begin position="29"/>
        <end position="61"/>
    </location>
</feature>
<organism evidence="2 3">
    <name type="scientific">Buttiauxella selenatireducens</name>
    <dbReference type="NCBI Taxonomy" id="3073902"/>
    <lineage>
        <taxon>Bacteria</taxon>
        <taxon>Pseudomonadati</taxon>
        <taxon>Pseudomonadota</taxon>
        <taxon>Gammaproteobacteria</taxon>
        <taxon>Enterobacterales</taxon>
        <taxon>Enterobacteriaceae</taxon>
        <taxon>Buttiauxella</taxon>
    </lineage>
</organism>
<keyword evidence="3" id="KW-1185">Reference proteome</keyword>
<gene>
    <name evidence="2" type="ORF">RHD99_11745</name>
</gene>
<feature type="compositionally biased region" description="Low complexity" evidence="1">
    <location>
        <begin position="47"/>
        <end position="61"/>
    </location>
</feature>
<protein>
    <submittedName>
        <fullName evidence="2">Uncharacterized protein</fullName>
    </submittedName>
</protein>